<keyword evidence="1" id="KW-0812">Transmembrane</keyword>
<proteinExistence type="predicted"/>
<keyword evidence="1" id="KW-0472">Membrane</keyword>
<accession>A0A0F9SS26</accession>
<dbReference type="AlphaFoldDB" id="A0A0F9SS26"/>
<dbReference type="EMBL" id="LAZR01002286">
    <property type="protein sequence ID" value="KKN31988.1"/>
    <property type="molecule type" value="Genomic_DNA"/>
</dbReference>
<evidence type="ECO:0000313" key="2">
    <source>
        <dbReference type="EMBL" id="KKN31988.1"/>
    </source>
</evidence>
<protein>
    <submittedName>
        <fullName evidence="2">Uncharacterized protein</fullName>
    </submittedName>
</protein>
<evidence type="ECO:0000256" key="1">
    <source>
        <dbReference type="SAM" id="Phobius"/>
    </source>
</evidence>
<organism evidence="2">
    <name type="scientific">marine sediment metagenome</name>
    <dbReference type="NCBI Taxonomy" id="412755"/>
    <lineage>
        <taxon>unclassified sequences</taxon>
        <taxon>metagenomes</taxon>
        <taxon>ecological metagenomes</taxon>
    </lineage>
</organism>
<feature type="transmembrane region" description="Helical" evidence="1">
    <location>
        <begin position="24"/>
        <end position="45"/>
    </location>
</feature>
<comment type="caution">
    <text evidence="2">The sequence shown here is derived from an EMBL/GenBank/DDBJ whole genome shotgun (WGS) entry which is preliminary data.</text>
</comment>
<gene>
    <name evidence="2" type="ORF">LCGC14_0818450</name>
</gene>
<reference evidence="2" key="1">
    <citation type="journal article" date="2015" name="Nature">
        <title>Complex archaea that bridge the gap between prokaryotes and eukaryotes.</title>
        <authorList>
            <person name="Spang A."/>
            <person name="Saw J.H."/>
            <person name="Jorgensen S.L."/>
            <person name="Zaremba-Niedzwiedzka K."/>
            <person name="Martijn J."/>
            <person name="Lind A.E."/>
            <person name="van Eijk R."/>
            <person name="Schleper C."/>
            <person name="Guy L."/>
            <person name="Ettema T.J."/>
        </authorList>
    </citation>
    <scope>NUCLEOTIDE SEQUENCE</scope>
</reference>
<keyword evidence="1" id="KW-1133">Transmembrane helix</keyword>
<sequence length="80" mass="8630">MSSNSIMKNLDASVHGAFEPGSPLNILIIGGMGGGVSAVIAVIILRNKFFIYPEKYLATKAILLSQLSYDIKKIKISMKC</sequence>
<name>A0A0F9SS26_9ZZZZ</name>